<protein>
    <submittedName>
        <fullName evidence="1">Uncharacterized protein</fullName>
    </submittedName>
</protein>
<evidence type="ECO:0000313" key="2">
    <source>
        <dbReference type="Proteomes" id="UP000078599"/>
    </source>
</evidence>
<name>A0ABM9T7C2_THIA3</name>
<organism evidence="1 2">
    <name type="scientific">Thiomonas arsenitoxydans (strain DSM 22701 / CIP 110005 / 3As)</name>
    <dbReference type="NCBI Taxonomy" id="426114"/>
    <lineage>
        <taxon>Bacteria</taxon>
        <taxon>Pseudomonadati</taxon>
        <taxon>Pseudomonadota</taxon>
        <taxon>Betaproteobacteria</taxon>
        <taxon>Burkholderiales</taxon>
        <taxon>Thiomonas</taxon>
    </lineage>
</organism>
<proteinExistence type="predicted"/>
<dbReference type="EMBL" id="CTRI01000027">
    <property type="protein sequence ID" value="CQR35874.1"/>
    <property type="molecule type" value="Genomic_DNA"/>
</dbReference>
<reference evidence="1 2" key="1">
    <citation type="submission" date="2015-03" db="EMBL/GenBank/DDBJ databases">
        <authorList>
            <person name="Regsiter A."/>
            <person name="william w."/>
        </authorList>
    </citation>
    <scope>NUCLEOTIDE SEQUENCE [LARGE SCALE GENOMIC DNA]</scope>
    <source>
        <strain evidence="1 2">CB1</strain>
    </source>
</reference>
<dbReference type="Proteomes" id="UP000078599">
    <property type="component" value="Unassembled WGS sequence"/>
</dbReference>
<keyword evidence="2" id="KW-1185">Reference proteome</keyword>
<evidence type="ECO:0000313" key="1">
    <source>
        <dbReference type="EMBL" id="CQR35874.1"/>
    </source>
</evidence>
<sequence>MYLTREAPMEHRKFAANWVQEFMKLIGLDSGHKKTVHCKKPLASGYYHSTQMSNSAPN</sequence>
<gene>
    <name evidence="1" type="ORF">THICB1_50289</name>
</gene>
<comment type="caution">
    <text evidence="1">The sequence shown here is derived from an EMBL/GenBank/DDBJ whole genome shotgun (WGS) entry which is preliminary data.</text>
</comment>
<accession>A0ABM9T7C2</accession>